<feature type="domain" description="SIS" evidence="6">
    <location>
        <begin position="134"/>
        <end position="273"/>
    </location>
</feature>
<evidence type="ECO:0000259" key="6">
    <source>
        <dbReference type="PROSITE" id="PS51464"/>
    </source>
</evidence>
<dbReference type="PANTHER" id="PTHR30514">
    <property type="entry name" value="GLUCOKINASE"/>
    <property type="match status" value="1"/>
</dbReference>
<feature type="domain" description="HTH rpiR-type" evidence="5">
    <location>
        <begin position="11"/>
        <end position="87"/>
    </location>
</feature>
<dbReference type="Pfam" id="PF01418">
    <property type="entry name" value="HTH_6"/>
    <property type="match status" value="1"/>
</dbReference>
<keyword evidence="1" id="KW-0805">Transcription regulation</keyword>
<dbReference type="InterPro" id="IPR047640">
    <property type="entry name" value="RpiR-like"/>
</dbReference>
<evidence type="ECO:0000256" key="3">
    <source>
        <dbReference type="ARBA" id="ARBA00023152"/>
    </source>
</evidence>
<dbReference type="InterPro" id="IPR036388">
    <property type="entry name" value="WH-like_DNA-bd_sf"/>
</dbReference>
<dbReference type="RefSeq" id="WP_186952210.1">
    <property type="nucleotide sequence ID" value="NZ_JACOFX010000002.1"/>
</dbReference>
<protein>
    <submittedName>
        <fullName evidence="7">MurR/RpiR family transcriptional regulator</fullName>
    </submittedName>
</protein>
<evidence type="ECO:0000259" key="5">
    <source>
        <dbReference type="PROSITE" id="PS51071"/>
    </source>
</evidence>
<evidence type="ECO:0000313" key="8">
    <source>
        <dbReference type="Proteomes" id="UP000646911"/>
    </source>
</evidence>
<dbReference type="CDD" id="cd05013">
    <property type="entry name" value="SIS_RpiR"/>
    <property type="match status" value="1"/>
</dbReference>
<organism evidence="7 8">
    <name type="scientific">Undibacterium umbellatum</name>
    <dbReference type="NCBI Taxonomy" id="2762300"/>
    <lineage>
        <taxon>Bacteria</taxon>
        <taxon>Pseudomonadati</taxon>
        <taxon>Pseudomonadota</taxon>
        <taxon>Betaproteobacteria</taxon>
        <taxon>Burkholderiales</taxon>
        <taxon>Oxalobacteraceae</taxon>
        <taxon>Undibacterium</taxon>
    </lineage>
</organism>
<dbReference type="Proteomes" id="UP000646911">
    <property type="component" value="Unassembled WGS sequence"/>
</dbReference>
<dbReference type="Gene3D" id="1.10.10.10">
    <property type="entry name" value="Winged helix-like DNA-binding domain superfamily/Winged helix DNA-binding domain"/>
    <property type="match status" value="1"/>
</dbReference>
<comment type="caution">
    <text evidence="7">The sequence shown here is derived from an EMBL/GenBank/DDBJ whole genome shotgun (WGS) entry which is preliminary data.</text>
</comment>
<keyword evidence="4" id="KW-0804">Transcription</keyword>
<dbReference type="SUPFAM" id="SSF53697">
    <property type="entry name" value="SIS domain"/>
    <property type="match status" value="1"/>
</dbReference>
<dbReference type="SUPFAM" id="SSF46689">
    <property type="entry name" value="Homeodomain-like"/>
    <property type="match status" value="1"/>
</dbReference>
<name>A0ABR6Z5E9_9BURK</name>
<evidence type="ECO:0000313" key="7">
    <source>
        <dbReference type="EMBL" id="MBC3906996.1"/>
    </source>
</evidence>
<dbReference type="PROSITE" id="PS51071">
    <property type="entry name" value="HTH_RPIR"/>
    <property type="match status" value="1"/>
</dbReference>
<dbReference type="Gene3D" id="3.40.50.10490">
    <property type="entry name" value="Glucose-6-phosphate isomerase like protein, domain 1"/>
    <property type="match status" value="1"/>
</dbReference>
<accession>A0ABR6Z5E9</accession>
<evidence type="ECO:0000256" key="1">
    <source>
        <dbReference type="ARBA" id="ARBA00023015"/>
    </source>
</evidence>
<gene>
    <name evidence="7" type="ORF">H8L47_05430</name>
</gene>
<dbReference type="InterPro" id="IPR001347">
    <property type="entry name" value="SIS_dom"/>
</dbReference>
<keyword evidence="2" id="KW-0238">DNA-binding</keyword>
<keyword evidence="8" id="KW-1185">Reference proteome</keyword>
<evidence type="ECO:0000256" key="4">
    <source>
        <dbReference type="ARBA" id="ARBA00023163"/>
    </source>
</evidence>
<dbReference type="InterPro" id="IPR009057">
    <property type="entry name" value="Homeodomain-like_sf"/>
</dbReference>
<dbReference type="InterPro" id="IPR000281">
    <property type="entry name" value="HTH_RpiR"/>
</dbReference>
<keyword evidence="3" id="KW-0324">Glycolysis</keyword>
<proteinExistence type="predicted"/>
<reference evidence="7 8" key="1">
    <citation type="submission" date="2020-08" db="EMBL/GenBank/DDBJ databases">
        <title>Novel species isolated from subtropical streams in China.</title>
        <authorList>
            <person name="Lu H."/>
        </authorList>
    </citation>
    <scope>NUCLEOTIDE SEQUENCE [LARGE SCALE GENOMIC DNA]</scope>
    <source>
        <strain evidence="7 8">NL8W</strain>
    </source>
</reference>
<dbReference type="Pfam" id="PF01380">
    <property type="entry name" value="SIS"/>
    <property type="match status" value="1"/>
</dbReference>
<sequence>MNRPDTQSLGGTVNARIGKVYMNLSKAHRKAADYVLSNVFRSATMSIDELANAVGISVATANRFARALGFEGYPQFRAELVYGFEAMLAPIDNLRSEIQRPATSTEIISSSLNEDMANLEATRRGLSPDLCNQAVRQILNAERIYIVGYGASAFLAGLMAHSLDPFCNTVQSTLGSGGPSNVARQLFKYTERDLVIGISFPRYAEDVVTILQQLRDKDVPILALTDAPSSPLASLANITLYAQTRRNFSPNSEGAALCLIEAICSAVAHQAKAPVHAASEMTKFMLPWLYQEPNATARKSQAAAASKIIDMDRPA</sequence>
<dbReference type="InterPro" id="IPR035472">
    <property type="entry name" value="RpiR-like_SIS"/>
</dbReference>
<evidence type="ECO:0000256" key="2">
    <source>
        <dbReference type="ARBA" id="ARBA00023125"/>
    </source>
</evidence>
<dbReference type="InterPro" id="IPR046348">
    <property type="entry name" value="SIS_dom_sf"/>
</dbReference>
<dbReference type="PROSITE" id="PS51464">
    <property type="entry name" value="SIS"/>
    <property type="match status" value="1"/>
</dbReference>
<dbReference type="EMBL" id="JACOFX010000002">
    <property type="protein sequence ID" value="MBC3906996.1"/>
    <property type="molecule type" value="Genomic_DNA"/>
</dbReference>